<dbReference type="Proteomes" id="UP000662747">
    <property type="component" value="Chromosome"/>
</dbReference>
<accession>A0ABX7NVS9</accession>
<evidence type="ECO:0000313" key="2">
    <source>
        <dbReference type="EMBL" id="QSQ22910.1"/>
    </source>
</evidence>
<evidence type="ECO:0000313" key="3">
    <source>
        <dbReference type="Proteomes" id="UP000662747"/>
    </source>
</evidence>
<reference evidence="2 3" key="1">
    <citation type="submission" date="2021-02" db="EMBL/GenBank/DDBJ databases">
        <title>De Novo genome assembly of isolated myxobacteria.</title>
        <authorList>
            <person name="Stevens D.C."/>
        </authorList>
    </citation>
    <scope>NUCLEOTIDE SEQUENCE [LARGE SCALE GENOMIC DNA]</scope>
    <source>
        <strain evidence="3">SCPEA02</strain>
    </source>
</reference>
<dbReference type="InterPro" id="IPR032871">
    <property type="entry name" value="AHH_dom_containing"/>
</dbReference>
<dbReference type="EMBL" id="CP071090">
    <property type="protein sequence ID" value="QSQ22910.1"/>
    <property type="molecule type" value="Genomic_DNA"/>
</dbReference>
<dbReference type="RefSeq" id="WP_206724486.1">
    <property type="nucleotide sequence ID" value="NZ_CP071090.1"/>
</dbReference>
<dbReference type="Pfam" id="PF14412">
    <property type="entry name" value="AHH"/>
    <property type="match status" value="1"/>
</dbReference>
<organism evidence="2 3">
    <name type="scientific">Pyxidicoccus parkwayensis</name>
    <dbReference type="NCBI Taxonomy" id="2813578"/>
    <lineage>
        <taxon>Bacteria</taxon>
        <taxon>Pseudomonadati</taxon>
        <taxon>Myxococcota</taxon>
        <taxon>Myxococcia</taxon>
        <taxon>Myxococcales</taxon>
        <taxon>Cystobacterineae</taxon>
        <taxon>Myxococcaceae</taxon>
        <taxon>Pyxidicoccus</taxon>
    </lineage>
</organism>
<gene>
    <name evidence="2" type="ORF">JY651_48780</name>
</gene>
<feature type="region of interest" description="Disordered" evidence="1">
    <location>
        <begin position="12"/>
        <end position="36"/>
    </location>
</feature>
<proteinExistence type="predicted"/>
<keyword evidence="3" id="KW-1185">Reference proteome</keyword>
<evidence type="ECO:0000256" key="1">
    <source>
        <dbReference type="SAM" id="MobiDB-lite"/>
    </source>
</evidence>
<sequence length="247" mass="27110">MPVIIRAGGRIRFEKSGPGDGPRPPDKKPCESCGKPEHPFAPEWGSHIGNSMWLSDAILQGQEPEAHPWYTGRWSIAAHHLICSEAMADDEDWAKICRQYGYNINGRKNGAIFPSRMEVACELHVPVHRGNHAAGWAHDIQMAYPKAVMARTDDIKALVIRGAFCSDPSALTRELDALSEEILAKLASFQWTLSVDGLDYREGGNGCAGTASISDKPTRACPRRRAHALKHGATGKPLERRALRVGE</sequence>
<name>A0ABX7NVS9_9BACT</name>
<protein>
    <submittedName>
        <fullName evidence="2">AHH domain-containing protein</fullName>
    </submittedName>
</protein>